<reference evidence="1 2" key="1">
    <citation type="submission" date="2012-04" db="EMBL/GenBank/DDBJ databases">
        <title>The Genome Sequence of Bacillus cereus MC67.</title>
        <authorList>
            <consortium name="The Broad Institute Genome Sequencing Platform"/>
            <consortium name="The Broad Institute Genome Sequencing Center for Infectious Disease"/>
            <person name="Feldgarden M."/>
            <person name="Van der Auwera G.A."/>
            <person name="Mahillon J."/>
            <person name="Duprez V."/>
            <person name="Timmery S."/>
            <person name="Mattelet C."/>
            <person name="Dierick K."/>
            <person name="Sun M."/>
            <person name="Yu Z."/>
            <person name="Zhu L."/>
            <person name="Hu X."/>
            <person name="Shank E.B."/>
            <person name="Swiecicka I."/>
            <person name="Hansen B.M."/>
            <person name="Andrup L."/>
            <person name="Young S.K."/>
            <person name="Zeng Q."/>
            <person name="Gargeya S."/>
            <person name="Fitzgerald M."/>
            <person name="Haas B."/>
            <person name="Abouelleil A."/>
            <person name="Alvarado L."/>
            <person name="Arachchi H.M."/>
            <person name="Berlin A."/>
            <person name="Chapman S.B."/>
            <person name="Goldberg J."/>
            <person name="Griggs A."/>
            <person name="Gujja S."/>
            <person name="Hansen M."/>
            <person name="Howarth C."/>
            <person name="Imamovic A."/>
            <person name="Larimer J."/>
            <person name="McCowen C."/>
            <person name="Montmayeur A."/>
            <person name="Murphy C."/>
            <person name="Neiman D."/>
            <person name="Pearson M."/>
            <person name="Priest M."/>
            <person name="Roberts A."/>
            <person name="Saif S."/>
            <person name="Shea T."/>
            <person name="Sisk P."/>
            <person name="Sykes S."/>
            <person name="Wortman J."/>
            <person name="Nusbaum C."/>
            <person name="Birren B."/>
        </authorList>
    </citation>
    <scope>NUCLEOTIDE SEQUENCE [LARGE SCALE GENOMIC DNA]</scope>
    <source>
        <strain evidence="1 2">MC67</strain>
    </source>
</reference>
<dbReference type="HOGENOM" id="CLU_042765_6_1_9"/>
<sequence>MNLSIFDELELFSKEVQRHMSPNALEQLVKNVGFVTRESKYRTQD</sequence>
<gene>
    <name evidence="1" type="ORF">II3_04296</name>
</gene>
<dbReference type="AlphaFoldDB" id="J8F999"/>
<evidence type="ECO:0000313" key="1">
    <source>
        <dbReference type="EMBL" id="EJQ97245.1"/>
    </source>
</evidence>
<comment type="caution">
    <text evidence="1">The sequence shown here is derived from an EMBL/GenBank/DDBJ whole genome shotgun (WGS) entry which is preliminary data.</text>
</comment>
<organism evidence="1 2">
    <name type="scientific">Bacillus cereus MC67</name>
    <dbReference type="NCBI Taxonomy" id="1053219"/>
    <lineage>
        <taxon>Bacteria</taxon>
        <taxon>Bacillati</taxon>
        <taxon>Bacillota</taxon>
        <taxon>Bacilli</taxon>
        <taxon>Bacillales</taxon>
        <taxon>Bacillaceae</taxon>
        <taxon>Bacillus</taxon>
        <taxon>Bacillus cereus group</taxon>
    </lineage>
</organism>
<evidence type="ECO:0000313" key="2">
    <source>
        <dbReference type="Proteomes" id="UP000006997"/>
    </source>
</evidence>
<dbReference type="EMBL" id="AHEN01000037">
    <property type="protein sequence ID" value="EJQ97245.1"/>
    <property type="molecule type" value="Genomic_DNA"/>
</dbReference>
<dbReference type="RefSeq" id="WP_002161110.1">
    <property type="nucleotide sequence ID" value="NZ_JH792114.1"/>
</dbReference>
<dbReference type="PATRIC" id="fig|1053219.3.peg.4378"/>
<evidence type="ECO:0008006" key="3">
    <source>
        <dbReference type="Google" id="ProtNLM"/>
    </source>
</evidence>
<proteinExistence type="predicted"/>
<protein>
    <recommendedName>
        <fullName evidence="3">Transposase</fullName>
    </recommendedName>
</protein>
<dbReference type="Proteomes" id="UP000006997">
    <property type="component" value="Unassembled WGS sequence"/>
</dbReference>
<name>J8F999_BACCE</name>
<accession>J8F999</accession>